<feature type="region of interest" description="Disordered" evidence="1">
    <location>
        <begin position="54"/>
        <end position="74"/>
    </location>
</feature>
<organism evidence="3 4">
    <name type="scientific">Pleurodeles waltl</name>
    <name type="common">Iberian ribbed newt</name>
    <dbReference type="NCBI Taxonomy" id="8319"/>
    <lineage>
        <taxon>Eukaryota</taxon>
        <taxon>Metazoa</taxon>
        <taxon>Chordata</taxon>
        <taxon>Craniata</taxon>
        <taxon>Vertebrata</taxon>
        <taxon>Euteleostomi</taxon>
        <taxon>Amphibia</taxon>
        <taxon>Batrachia</taxon>
        <taxon>Caudata</taxon>
        <taxon>Salamandroidea</taxon>
        <taxon>Salamandridae</taxon>
        <taxon>Pleurodelinae</taxon>
        <taxon>Pleurodeles</taxon>
    </lineage>
</organism>
<protein>
    <recommendedName>
        <fullName evidence="5">Secreted protein</fullName>
    </recommendedName>
</protein>
<keyword evidence="4" id="KW-1185">Reference proteome</keyword>
<evidence type="ECO:0000256" key="2">
    <source>
        <dbReference type="SAM" id="SignalP"/>
    </source>
</evidence>
<keyword evidence="2" id="KW-0732">Signal</keyword>
<evidence type="ECO:0000313" key="4">
    <source>
        <dbReference type="Proteomes" id="UP001066276"/>
    </source>
</evidence>
<sequence length="136" mass="14408">MGKRFAGPVLLIVGPLVRLAAVRGGVAVDYGRKLDPSEAKCVPGGTLLRSVISETKSGRGRHPRSSGAPQATRSNVASGGYWIVPRFCFGAIVLTPQAFTTTGRMARNTIYVLSTELFQKASDAAAILSMLTHFSD</sequence>
<evidence type="ECO:0000256" key="1">
    <source>
        <dbReference type="SAM" id="MobiDB-lite"/>
    </source>
</evidence>
<evidence type="ECO:0008006" key="5">
    <source>
        <dbReference type="Google" id="ProtNLM"/>
    </source>
</evidence>
<gene>
    <name evidence="3" type="ORF">NDU88_006186</name>
</gene>
<dbReference type="Proteomes" id="UP001066276">
    <property type="component" value="Chromosome 4_2"/>
</dbReference>
<dbReference type="EMBL" id="JANPWB010000008">
    <property type="protein sequence ID" value="KAJ1165769.1"/>
    <property type="molecule type" value="Genomic_DNA"/>
</dbReference>
<evidence type="ECO:0000313" key="3">
    <source>
        <dbReference type="EMBL" id="KAJ1165769.1"/>
    </source>
</evidence>
<reference evidence="3" key="1">
    <citation type="journal article" date="2022" name="bioRxiv">
        <title>Sequencing and chromosome-scale assembly of the giantPleurodeles waltlgenome.</title>
        <authorList>
            <person name="Brown T."/>
            <person name="Elewa A."/>
            <person name="Iarovenko S."/>
            <person name="Subramanian E."/>
            <person name="Araus A.J."/>
            <person name="Petzold A."/>
            <person name="Susuki M."/>
            <person name="Suzuki K.-i.T."/>
            <person name="Hayashi T."/>
            <person name="Toyoda A."/>
            <person name="Oliveira C."/>
            <person name="Osipova E."/>
            <person name="Leigh N.D."/>
            <person name="Simon A."/>
            <person name="Yun M.H."/>
        </authorList>
    </citation>
    <scope>NUCLEOTIDE SEQUENCE</scope>
    <source>
        <strain evidence="3">20211129_DDA</strain>
        <tissue evidence="3">Liver</tissue>
    </source>
</reference>
<dbReference type="AlphaFoldDB" id="A0AAV7SNS8"/>
<proteinExistence type="predicted"/>
<comment type="caution">
    <text evidence="3">The sequence shown here is derived from an EMBL/GenBank/DDBJ whole genome shotgun (WGS) entry which is preliminary data.</text>
</comment>
<feature type="chain" id="PRO_5043877162" description="Secreted protein" evidence="2">
    <location>
        <begin position="22"/>
        <end position="136"/>
    </location>
</feature>
<accession>A0AAV7SNS8</accession>
<name>A0AAV7SNS8_PLEWA</name>
<feature type="signal peptide" evidence="2">
    <location>
        <begin position="1"/>
        <end position="21"/>
    </location>
</feature>